<reference evidence="1 2" key="1">
    <citation type="submission" date="2016-10" db="EMBL/GenBank/DDBJ databases">
        <authorList>
            <person name="de Groot N.N."/>
        </authorList>
    </citation>
    <scope>NUCLEOTIDE SEQUENCE [LARGE SCALE GENOMIC DNA]</scope>
    <source>
        <strain evidence="2">E92,LMG 26720,CCM 7988</strain>
    </source>
</reference>
<protein>
    <submittedName>
        <fullName evidence="1">Uncharacterized protein</fullName>
    </submittedName>
</protein>
<name>A0A1I5MU35_9BACT</name>
<dbReference type="Proteomes" id="UP000199306">
    <property type="component" value="Unassembled WGS sequence"/>
</dbReference>
<evidence type="ECO:0000313" key="2">
    <source>
        <dbReference type="Proteomes" id="UP000199306"/>
    </source>
</evidence>
<sequence>MAKYSRPSTLDKFGTWEVLEDGSLFETANNYHITPDRFGESDWWSFFRTDPSHNWGDYMKALFRACEVGKIKELNMKMSDE</sequence>
<gene>
    <name evidence="1" type="ORF">SAMN04515674_101449</name>
</gene>
<organism evidence="1 2">
    <name type="scientific">Pseudarcicella hirudinis</name>
    <dbReference type="NCBI Taxonomy" id="1079859"/>
    <lineage>
        <taxon>Bacteria</taxon>
        <taxon>Pseudomonadati</taxon>
        <taxon>Bacteroidota</taxon>
        <taxon>Cytophagia</taxon>
        <taxon>Cytophagales</taxon>
        <taxon>Flectobacillaceae</taxon>
        <taxon>Pseudarcicella</taxon>
    </lineage>
</organism>
<dbReference type="RefSeq" id="WP_092011397.1">
    <property type="nucleotide sequence ID" value="NZ_FOXH01000001.1"/>
</dbReference>
<dbReference type="STRING" id="1079859.SAMN04515674_101449"/>
<proteinExistence type="predicted"/>
<dbReference type="AlphaFoldDB" id="A0A1I5MU35"/>
<keyword evidence="2" id="KW-1185">Reference proteome</keyword>
<dbReference type="OrthoDB" id="971386at2"/>
<dbReference type="EMBL" id="FOXH01000001">
    <property type="protein sequence ID" value="SFP13063.1"/>
    <property type="molecule type" value="Genomic_DNA"/>
</dbReference>
<evidence type="ECO:0000313" key="1">
    <source>
        <dbReference type="EMBL" id="SFP13063.1"/>
    </source>
</evidence>
<accession>A0A1I5MU35</accession>